<dbReference type="Pfam" id="PF12796">
    <property type="entry name" value="Ank_2"/>
    <property type="match status" value="2"/>
</dbReference>
<protein>
    <submittedName>
        <fullName evidence="4">Putative ankyrin repeat protein</fullName>
    </submittedName>
</protein>
<dbReference type="PRINTS" id="PR01415">
    <property type="entry name" value="ANKYRIN"/>
</dbReference>
<dbReference type="Proteomes" id="UP000660729">
    <property type="component" value="Unassembled WGS sequence"/>
</dbReference>
<name>A0A8H6VCA9_9PEZI</name>
<keyword evidence="5" id="KW-1185">Reference proteome</keyword>
<dbReference type="InterPro" id="IPR002110">
    <property type="entry name" value="Ankyrin_rpt"/>
</dbReference>
<dbReference type="SUPFAM" id="SSF48403">
    <property type="entry name" value="Ankyrin repeat"/>
    <property type="match status" value="1"/>
</dbReference>
<dbReference type="InterPro" id="IPR036770">
    <property type="entry name" value="Ankyrin_rpt-contain_sf"/>
</dbReference>
<dbReference type="PROSITE" id="PS50297">
    <property type="entry name" value="ANK_REP_REGION"/>
    <property type="match status" value="3"/>
</dbReference>
<organism evidence="4 5">
    <name type="scientific">Pseudocercospora fuligena</name>
    <dbReference type="NCBI Taxonomy" id="685502"/>
    <lineage>
        <taxon>Eukaryota</taxon>
        <taxon>Fungi</taxon>
        <taxon>Dikarya</taxon>
        <taxon>Ascomycota</taxon>
        <taxon>Pezizomycotina</taxon>
        <taxon>Dothideomycetes</taxon>
        <taxon>Dothideomycetidae</taxon>
        <taxon>Mycosphaerellales</taxon>
        <taxon>Mycosphaerellaceae</taxon>
        <taxon>Pseudocercospora</taxon>
    </lineage>
</organism>
<keyword evidence="2 3" id="KW-0040">ANK repeat</keyword>
<reference evidence="4" key="1">
    <citation type="submission" date="2020-04" db="EMBL/GenBank/DDBJ databases">
        <title>Draft genome resource of the tomato pathogen Pseudocercospora fuligena.</title>
        <authorList>
            <person name="Zaccaron A."/>
        </authorList>
    </citation>
    <scope>NUCLEOTIDE SEQUENCE</scope>
    <source>
        <strain evidence="4">PF001</strain>
    </source>
</reference>
<gene>
    <name evidence="4" type="ORF">HII31_12658</name>
</gene>
<dbReference type="SMART" id="SM00248">
    <property type="entry name" value="ANK"/>
    <property type="match status" value="7"/>
</dbReference>
<evidence type="ECO:0000313" key="5">
    <source>
        <dbReference type="Proteomes" id="UP000660729"/>
    </source>
</evidence>
<evidence type="ECO:0000313" key="4">
    <source>
        <dbReference type="EMBL" id="KAF7185995.1"/>
    </source>
</evidence>
<dbReference type="OrthoDB" id="3643233at2759"/>
<proteinExistence type="predicted"/>
<dbReference type="EMBL" id="JABCIY010000278">
    <property type="protein sequence ID" value="KAF7185995.1"/>
    <property type="molecule type" value="Genomic_DNA"/>
</dbReference>
<evidence type="ECO:0000256" key="3">
    <source>
        <dbReference type="PROSITE-ProRule" id="PRU00023"/>
    </source>
</evidence>
<sequence length="671" mass="74187">MHAETWARRNLDRKQTWRGQGNAAQFTSNIQRKQITKALPIDPAASSVGANYDPEISSSEAAVIRSSSSCDCKVYVQTSNMTPKWLANVLGQLKISCRFCRHAIACAQDSRCGSVSHTSYAFQFPPWWSSRMVEVNGRSGTRFDVATTWTLKTYIVVPWYHEAYQAIIQGDLVRLQGLIRRGKIRPRMVGEQGSLTQLAILSRQHTCYSVLVQSGFESFSDPVSSHNILLCLRVLAGRRSLALDNDDVASMLQHLDLPGAVTAAVMDRTAVPLSVLDGIQARQRQNFSGTTTLHWACMIGAVDIVRAVLARDEDPDVQDHNGNTALHIACGALANHSEIVKLLLQNGARVDIANHFGATALSRARDADTALALISYGADLQYVNDVGHQILHVIAGLNGEWSACDSFNPARHPDGNLRWYRLVKTLVEHGADVNARTSFGITPLMRASTVVLAKALLQNGAQIDDVDVEGSGVLHNVKEPEITEMLLVHGAQVNFADNFGWTALHERAREDREEVIKVLIRHGADIYATSNRGCTPFHVAIAKNSTSALEALREASEQNPRRDYRIATNHNHNYLHTAALYGSPDTMAQLSLFDLRGHDPDAKDKDGDTPDQNFYHNFDHDRGHKPSAGEIRAWVALMAEARRQNSYGKITDTKDISNDDQEEIFFDALET</sequence>
<dbReference type="PANTHER" id="PTHR24171">
    <property type="entry name" value="ANKYRIN REPEAT DOMAIN-CONTAINING PROTEIN 39-RELATED"/>
    <property type="match status" value="1"/>
</dbReference>
<evidence type="ECO:0000256" key="1">
    <source>
        <dbReference type="ARBA" id="ARBA00022737"/>
    </source>
</evidence>
<dbReference type="GO" id="GO:0085020">
    <property type="term" value="P:protein K6-linked ubiquitination"/>
    <property type="evidence" value="ECO:0007669"/>
    <property type="project" value="TreeGrafter"/>
</dbReference>
<dbReference type="PANTHER" id="PTHR24171:SF8">
    <property type="entry name" value="BRCA1-ASSOCIATED RING DOMAIN PROTEIN 1"/>
    <property type="match status" value="1"/>
</dbReference>
<feature type="repeat" description="ANK" evidence="3">
    <location>
        <begin position="288"/>
        <end position="320"/>
    </location>
</feature>
<accession>A0A8H6VCA9</accession>
<comment type="caution">
    <text evidence="4">The sequence shown here is derived from an EMBL/GenBank/DDBJ whole genome shotgun (WGS) entry which is preliminary data.</text>
</comment>
<dbReference type="AlphaFoldDB" id="A0A8H6VCA9"/>
<feature type="repeat" description="ANK" evidence="3">
    <location>
        <begin position="499"/>
        <end position="531"/>
    </location>
</feature>
<feature type="repeat" description="ANK" evidence="3">
    <location>
        <begin position="321"/>
        <end position="355"/>
    </location>
</feature>
<evidence type="ECO:0000256" key="2">
    <source>
        <dbReference type="ARBA" id="ARBA00023043"/>
    </source>
</evidence>
<dbReference type="Gene3D" id="1.25.40.20">
    <property type="entry name" value="Ankyrin repeat-containing domain"/>
    <property type="match status" value="3"/>
</dbReference>
<dbReference type="PROSITE" id="PS50088">
    <property type="entry name" value="ANK_REPEAT"/>
    <property type="match status" value="3"/>
</dbReference>
<keyword evidence="1" id="KW-0677">Repeat</keyword>
<dbReference type="GO" id="GO:0004842">
    <property type="term" value="F:ubiquitin-protein transferase activity"/>
    <property type="evidence" value="ECO:0007669"/>
    <property type="project" value="TreeGrafter"/>
</dbReference>